<feature type="transmembrane region" description="Helical" evidence="1">
    <location>
        <begin position="203"/>
        <end position="223"/>
    </location>
</feature>
<dbReference type="EMBL" id="JAHHUM010002598">
    <property type="protein sequence ID" value="KAK5602947.1"/>
    <property type="molecule type" value="Genomic_DNA"/>
</dbReference>
<keyword evidence="1" id="KW-0472">Membrane</keyword>
<gene>
    <name evidence="3" type="ORF">CRENBAI_019558</name>
</gene>
<keyword evidence="2" id="KW-0732">Signal</keyword>
<reference evidence="3 4" key="1">
    <citation type="submission" date="2021-06" db="EMBL/GenBank/DDBJ databases">
        <authorList>
            <person name="Palmer J.M."/>
        </authorList>
    </citation>
    <scope>NUCLEOTIDE SEQUENCE [LARGE SCALE GENOMIC DNA]</scope>
    <source>
        <strain evidence="3 4">MEX-2019</strain>
        <tissue evidence="3">Muscle</tissue>
    </source>
</reference>
<evidence type="ECO:0000313" key="3">
    <source>
        <dbReference type="EMBL" id="KAK5602947.1"/>
    </source>
</evidence>
<feature type="signal peptide" evidence="2">
    <location>
        <begin position="1"/>
        <end position="20"/>
    </location>
</feature>
<keyword evidence="1" id="KW-1133">Transmembrane helix</keyword>
<proteinExistence type="predicted"/>
<comment type="caution">
    <text evidence="3">The sequence shown here is derived from an EMBL/GenBank/DDBJ whole genome shotgun (WGS) entry which is preliminary data.</text>
</comment>
<name>A0AAV9R347_9TELE</name>
<protein>
    <submittedName>
        <fullName evidence="3">Uncharacterized protein</fullName>
    </submittedName>
</protein>
<sequence>MTTFTFILLLQLVAISTVTSELQTNFTDVTAVEVTQTIQLTTLNQLSETPALNTTTATFDRNTPEETRSSTPLLHTIQSMPQTAPTLTSSSGTTIVKSKVWKSTTMVLISQTSKQINNSTEPVMLSNIAQSHGTGRTPTSQIKLNETTSSFISTFKVMAIFTGTTSIKSEVKISTSTKPVPGDDGAVNYINKAKKKDSQHGKVVAAIIGAALSLMIVGFLLICMHKQRLQKQQTTMNWAGPSPFLEGTANNGNVVLRSSNHISFTSFLPHRLSRRFSLLPETNEMKEITLGATIEEKHKGSTFGQAIDGYDAQKKKAKSDVTDIKSGGEAHETTVFVTQTPLVNQQSS</sequence>
<keyword evidence="4" id="KW-1185">Reference proteome</keyword>
<accession>A0AAV9R347</accession>
<evidence type="ECO:0000256" key="2">
    <source>
        <dbReference type="SAM" id="SignalP"/>
    </source>
</evidence>
<dbReference type="AlphaFoldDB" id="A0AAV9R347"/>
<organism evidence="3 4">
    <name type="scientific">Crenichthys baileyi</name>
    <name type="common">White River springfish</name>
    <dbReference type="NCBI Taxonomy" id="28760"/>
    <lineage>
        <taxon>Eukaryota</taxon>
        <taxon>Metazoa</taxon>
        <taxon>Chordata</taxon>
        <taxon>Craniata</taxon>
        <taxon>Vertebrata</taxon>
        <taxon>Euteleostomi</taxon>
        <taxon>Actinopterygii</taxon>
        <taxon>Neopterygii</taxon>
        <taxon>Teleostei</taxon>
        <taxon>Neoteleostei</taxon>
        <taxon>Acanthomorphata</taxon>
        <taxon>Ovalentaria</taxon>
        <taxon>Atherinomorphae</taxon>
        <taxon>Cyprinodontiformes</taxon>
        <taxon>Goodeidae</taxon>
        <taxon>Crenichthys</taxon>
    </lineage>
</organism>
<evidence type="ECO:0000313" key="4">
    <source>
        <dbReference type="Proteomes" id="UP001311232"/>
    </source>
</evidence>
<evidence type="ECO:0000256" key="1">
    <source>
        <dbReference type="SAM" id="Phobius"/>
    </source>
</evidence>
<keyword evidence="1" id="KW-0812">Transmembrane</keyword>
<feature type="chain" id="PRO_5043821627" evidence="2">
    <location>
        <begin position="21"/>
        <end position="348"/>
    </location>
</feature>
<dbReference type="Proteomes" id="UP001311232">
    <property type="component" value="Unassembled WGS sequence"/>
</dbReference>